<proteinExistence type="predicted"/>
<evidence type="ECO:0000313" key="1">
    <source>
        <dbReference type="EMBL" id="GFD32970.1"/>
    </source>
</evidence>
<organism evidence="1">
    <name type="scientific">Tanacetum cinerariifolium</name>
    <name type="common">Dalmatian daisy</name>
    <name type="synonym">Chrysanthemum cinerariifolium</name>
    <dbReference type="NCBI Taxonomy" id="118510"/>
    <lineage>
        <taxon>Eukaryota</taxon>
        <taxon>Viridiplantae</taxon>
        <taxon>Streptophyta</taxon>
        <taxon>Embryophyta</taxon>
        <taxon>Tracheophyta</taxon>
        <taxon>Spermatophyta</taxon>
        <taxon>Magnoliopsida</taxon>
        <taxon>eudicotyledons</taxon>
        <taxon>Gunneridae</taxon>
        <taxon>Pentapetalae</taxon>
        <taxon>asterids</taxon>
        <taxon>campanulids</taxon>
        <taxon>Asterales</taxon>
        <taxon>Asteraceae</taxon>
        <taxon>Asteroideae</taxon>
        <taxon>Anthemideae</taxon>
        <taxon>Anthemidinae</taxon>
        <taxon>Tanacetum</taxon>
    </lineage>
</organism>
<comment type="caution">
    <text evidence="1">The sequence shown here is derived from an EMBL/GenBank/DDBJ whole genome shotgun (WGS) entry which is preliminary data.</text>
</comment>
<name>A0A699VEM5_TANCI</name>
<dbReference type="AlphaFoldDB" id="A0A699VEM5"/>
<evidence type="ECO:0008006" key="2">
    <source>
        <dbReference type="Google" id="ProtNLM"/>
    </source>
</evidence>
<reference evidence="1" key="1">
    <citation type="journal article" date="2019" name="Sci. Rep.">
        <title>Draft genome of Tanacetum cinerariifolium, the natural source of mosquito coil.</title>
        <authorList>
            <person name="Yamashiro T."/>
            <person name="Shiraishi A."/>
            <person name="Satake H."/>
            <person name="Nakayama K."/>
        </authorList>
    </citation>
    <scope>NUCLEOTIDE SEQUENCE</scope>
</reference>
<feature type="non-terminal residue" evidence="1">
    <location>
        <position position="1"/>
    </location>
</feature>
<gene>
    <name evidence="1" type="ORF">Tci_904939</name>
</gene>
<sequence length="71" mass="8092">NPCYLKRAQQLKPKLYDGSVIEKSDASVIHNSEETLMLAEESRSKMLQKQNEPIMSEKKVNIKPVDYAALN</sequence>
<accession>A0A699VEM5</accession>
<dbReference type="EMBL" id="BKCJ011430185">
    <property type="protein sequence ID" value="GFD32970.1"/>
    <property type="molecule type" value="Genomic_DNA"/>
</dbReference>
<protein>
    <recommendedName>
        <fullName evidence="2">Gag-Pol polyprotein</fullName>
    </recommendedName>
</protein>